<evidence type="ECO:0000313" key="2">
    <source>
        <dbReference type="Proteomes" id="UP001164761"/>
    </source>
</evidence>
<reference evidence="1" key="1">
    <citation type="submission" date="2022-08" db="EMBL/GenBank/DDBJ databases">
        <title>Alicyclobacillus fastidiosus DSM 17978, complete genome.</title>
        <authorList>
            <person name="Wang Q."/>
            <person name="Cai R."/>
            <person name="Wang Z."/>
        </authorList>
    </citation>
    <scope>NUCLEOTIDE SEQUENCE</scope>
    <source>
        <strain evidence="1">DSM 17978</strain>
    </source>
</reference>
<dbReference type="InterPro" id="IPR036388">
    <property type="entry name" value="WH-like_DNA-bd_sf"/>
</dbReference>
<dbReference type="Proteomes" id="UP001164761">
    <property type="component" value="Chromosome"/>
</dbReference>
<dbReference type="RefSeq" id="WP_268007389.1">
    <property type="nucleotide sequence ID" value="NZ_CP104067.1"/>
</dbReference>
<dbReference type="SUPFAM" id="SSF46785">
    <property type="entry name" value="Winged helix' DNA-binding domain"/>
    <property type="match status" value="1"/>
</dbReference>
<keyword evidence="2" id="KW-1185">Reference proteome</keyword>
<name>A0ABY6ZKR2_9BACL</name>
<dbReference type="InterPro" id="IPR036390">
    <property type="entry name" value="WH_DNA-bd_sf"/>
</dbReference>
<dbReference type="Gene3D" id="1.10.10.10">
    <property type="entry name" value="Winged helix-like DNA-binding domain superfamily/Winged helix DNA-binding domain"/>
    <property type="match status" value="1"/>
</dbReference>
<organism evidence="1 2">
    <name type="scientific">Alicyclobacillus fastidiosus</name>
    <dbReference type="NCBI Taxonomy" id="392011"/>
    <lineage>
        <taxon>Bacteria</taxon>
        <taxon>Bacillati</taxon>
        <taxon>Bacillota</taxon>
        <taxon>Bacilli</taxon>
        <taxon>Bacillales</taxon>
        <taxon>Alicyclobacillaceae</taxon>
        <taxon>Alicyclobacillus</taxon>
    </lineage>
</organism>
<dbReference type="EMBL" id="CP104067">
    <property type="protein sequence ID" value="WAH43508.1"/>
    <property type="molecule type" value="Genomic_DNA"/>
</dbReference>
<sequence length="89" mass="10169">MAFEPYRVVKQLVEEISKAPEERNPVTAKSLGISHYDMLTTVLELERNGYITGVRYIHIDQVTHPVKVSLNNAEVTHSGLDYYRKHSAI</sequence>
<dbReference type="InterPro" id="IPR018597">
    <property type="entry name" value="Phage_Tuc2009_YjcQ"/>
</dbReference>
<proteinExistence type="predicted"/>
<gene>
    <name evidence="1" type="ORF">NZD89_09050</name>
</gene>
<evidence type="ECO:0000313" key="1">
    <source>
        <dbReference type="EMBL" id="WAH43508.1"/>
    </source>
</evidence>
<accession>A0ABY6ZKR2</accession>
<protein>
    <submittedName>
        <fullName evidence="1">YjcQ family protein</fullName>
    </submittedName>
</protein>
<dbReference type="Pfam" id="PF09639">
    <property type="entry name" value="YjcQ"/>
    <property type="match status" value="1"/>
</dbReference>